<evidence type="ECO:0000256" key="1">
    <source>
        <dbReference type="SAM" id="MobiDB-lite"/>
    </source>
</evidence>
<comment type="caution">
    <text evidence="2">The sequence shown here is derived from an EMBL/GenBank/DDBJ whole genome shotgun (WGS) entry which is preliminary data.</text>
</comment>
<feature type="region of interest" description="Disordered" evidence="1">
    <location>
        <begin position="66"/>
        <end position="105"/>
    </location>
</feature>
<evidence type="ECO:0000313" key="4">
    <source>
        <dbReference type="Proteomes" id="UP001140949"/>
    </source>
</evidence>
<protein>
    <submittedName>
        <fullName evidence="2">Uncharacterized protein</fullName>
    </submittedName>
</protein>
<reference evidence="2" key="1">
    <citation type="journal article" date="2023" name="GigaByte">
        <title>Genome assembly of the bearded iris, Iris pallida Lam.</title>
        <authorList>
            <person name="Bruccoleri R.E."/>
            <person name="Oakeley E.J."/>
            <person name="Faust A.M.E."/>
            <person name="Altorfer M."/>
            <person name="Dessus-Babus S."/>
            <person name="Burckhardt D."/>
            <person name="Oertli M."/>
            <person name="Naumann U."/>
            <person name="Petersen F."/>
            <person name="Wong J."/>
        </authorList>
    </citation>
    <scope>NUCLEOTIDE SEQUENCE</scope>
    <source>
        <strain evidence="2">GSM-AAB239-AS_SAM_17_03QT</strain>
    </source>
</reference>
<organism evidence="2 4">
    <name type="scientific">Iris pallida</name>
    <name type="common">Sweet iris</name>
    <dbReference type="NCBI Taxonomy" id="29817"/>
    <lineage>
        <taxon>Eukaryota</taxon>
        <taxon>Viridiplantae</taxon>
        <taxon>Streptophyta</taxon>
        <taxon>Embryophyta</taxon>
        <taxon>Tracheophyta</taxon>
        <taxon>Spermatophyta</taxon>
        <taxon>Magnoliopsida</taxon>
        <taxon>Liliopsida</taxon>
        <taxon>Asparagales</taxon>
        <taxon>Iridaceae</taxon>
        <taxon>Iridoideae</taxon>
        <taxon>Irideae</taxon>
        <taxon>Iris</taxon>
    </lineage>
</organism>
<proteinExistence type="predicted"/>
<reference evidence="2" key="2">
    <citation type="submission" date="2023-04" db="EMBL/GenBank/DDBJ databases">
        <authorList>
            <person name="Bruccoleri R.E."/>
            <person name="Oakeley E.J."/>
            <person name="Faust A.-M."/>
            <person name="Dessus-Babus S."/>
            <person name="Altorfer M."/>
            <person name="Burckhardt D."/>
            <person name="Oertli M."/>
            <person name="Naumann U."/>
            <person name="Petersen F."/>
            <person name="Wong J."/>
        </authorList>
    </citation>
    <scope>NUCLEOTIDE SEQUENCE</scope>
    <source>
        <strain evidence="2">GSM-AAB239-AS_SAM_17_03QT</strain>
        <tissue evidence="2">Leaf</tissue>
    </source>
</reference>
<accession>A0AAX6DU92</accession>
<keyword evidence="4" id="KW-1185">Reference proteome</keyword>
<evidence type="ECO:0000313" key="2">
    <source>
        <dbReference type="EMBL" id="KAJ6795296.1"/>
    </source>
</evidence>
<dbReference type="AlphaFoldDB" id="A0AAX6DU92"/>
<dbReference type="Proteomes" id="UP001140949">
    <property type="component" value="Unassembled WGS sequence"/>
</dbReference>
<dbReference type="EMBL" id="JANAVB010041839">
    <property type="protein sequence ID" value="KAJ6795296.1"/>
    <property type="molecule type" value="Genomic_DNA"/>
</dbReference>
<gene>
    <name evidence="3" type="ORF">M6B38_124165</name>
    <name evidence="2" type="ORF">M6B38_229355</name>
</gene>
<dbReference type="EMBL" id="JANAVB010013597">
    <property type="protein sequence ID" value="KAJ6835130.1"/>
    <property type="molecule type" value="Genomic_DNA"/>
</dbReference>
<sequence>MVGDEHLDLSVAGGEMVLSAVLSTVASAGGVFLSNAWHALIDLPLAGNKIDPLLVAEAARDSSLATRLRGNTKKKPRKGKSLDGSGQYLGSPTDPHTLRSATRPTPTPSMIKFLFWNVRGIGDGPTLNQVKVTILGFWLLLNQKWPL</sequence>
<feature type="compositionally biased region" description="Basic residues" evidence="1">
    <location>
        <begin position="70"/>
        <end position="79"/>
    </location>
</feature>
<evidence type="ECO:0000313" key="3">
    <source>
        <dbReference type="EMBL" id="KAJ6835130.1"/>
    </source>
</evidence>
<name>A0AAX6DU92_IRIPA</name>